<organism evidence="1 2">
    <name type="scientific">Pseudomonas fluorescens</name>
    <dbReference type="NCBI Taxonomy" id="294"/>
    <lineage>
        <taxon>Bacteria</taxon>
        <taxon>Pseudomonadati</taxon>
        <taxon>Pseudomonadota</taxon>
        <taxon>Gammaproteobacteria</taxon>
        <taxon>Pseudomonadales</taxon>
        <taxon>Pseudomonadaceae</taxon>
        <taxon>Pseudomonas</taxon>
    </lineage>
</organism>
<proteinExistence type="predicted"/>
<name>A0ACD4XZV7_PSEFL</name>
<protein>
    <submittedName>
        <fullName evidence="1">DinB family protein</fullName>
    </submittedName>
</protein>
<dbReference type="EMBL" id="CP140009">
    <property type="protein sequence ID" value="WQD74508.1"/>
    <property type="molecule type" value="Genomic_DNA"/>
</dbReference>
<evidence type="ECO:0000313" key="2">
    <source>
        <dbReference type="Proteomes" id="UP001325023"/>
    </source>
</evidence>
<dbReference type="Proteomes" id="UP001325023">
    <property type="component" value="Chromosome"/>
</dbReference>
<reference evidence="1" key="1">
    <citation type="submission" date="2023-12" db="EMBL/GenBank/DDBJ databases">
        <title>Genome sequencing and assembly of bacterial species from a model synthetic community.</title>
        <authorList>
            <person name="Hogle S.L."/>
        </authorList>
    </citation>
    <scope>NUCLEOTIDE SEQUENCE</scope>
    <source>
        <strain evidence="1">SBW25</strain>
    </source>
</reference>
<sequence>MTFNTAALMLLISPQKMHGDGLVSRIALLSGMSLRQVRVDHRHKFTPQLCRLQCLGPGSFVNHALHCRGKHLYDHLQRRIVSTTGEHNECSIPLQIFGFEGVIREPLPCIHRHFIEQYAMKGRVNAVCRDHAIHEFIDELIQRLPFLAKASHNGQHVVEVAVADGVDKRKLVREVLVERSDANARNFSDLVGGEARPTTVAQNASPGANDDLDGGPGARLAWLFTHRRPWRWNASRHLERSSQECVHRTHILEQEKDTRQMSSLALLRTLFNYRAWANAELLEKMEGFDADLHELDRETALRLLNHTLVVDQIFAAHLVGIDHGLTADNTTETPLLQDLRVALMASDQWYRNYLETVTTEQLSESIPFVFTDGDKGRMSREEMLIHLVTHSGYHRGEAGRIMSRLSLPLPWDTFAVYLHRTEPSRRLAIRSPAARIKGPCSGRFRPPL</sequence>
<keyword evidence="2" id="KW-1185">Reference proteome</keyword>
<gene>
    <name evidence="1" type="ORF">U0037_11330</name>
</gene>
<evidence type="ECO:0000313" key="1">
    <source>
        <dbReference type="EMBL" id="WQD74508.1"/>
    </source>
</evidence>
<accession>A0ACD4XZV7</accession>